<accession>A0A1E5FZM4</accession>
<evidence type="ECO:0000256" key="7">
    <source>
        <dbReference type="ARBA" id="ARBA00023014"/>
    </source>
</evidence>
<evidence type="ECO:0000313" key="9">
    <source>
        <dbReference type="EMBL" id="OEF95980.1"/>
    </source>
</evidence>
<feature type="domain" description="Radical SAM core" evidence="8">
    <location>
        <begin position="153"/>
        <end position="369"/>
    </location>
</feature>
<dbReference type="InterPro" id="IPR006158">
    <property type="entry name" value="Cobalamin-bd"/>
</dbReference>
<keyword evidence="2" id="KW-0489">Methyltransferase</keyword>
<dbReference type="AlphaFoldDB" id="A0A1E5FZM4"/>
<dbReference type="Pfam" id="PF02310">
    <property type="entry name" value="B12-binding"/>
    <property type="match status" value="1"/>
</dbReference>
<organism evidence="9 10">
    <name type="scientific">Desulfuribacillus alkaliarsenatis</name>
    <dbReference type="NCBI Taxonomy" id="766136"/>
    <lineage>
        <taxon>Bacteria</taxon>
        <taxon>Bacillati</taxon>
        <taxon>Bacillota</taxon>
        <taxon>Desulfuribacillia</taxon>
        <taxon>Desulfuribacillales</taxon>
        <taxon>Desulfuribacillaceae</taxon>
        <taxon>Desulfuribacillus</taxon>
    </lineage>
</organism>
<keyword evidence="5" id="KW-0479">Metal-binding</keyword>
<keyword evidence="3" id="KW-0808">Transferase</keyword>
<dbReference type="PANTHER" id="PTHR43409:SF7">
    <property type="entry name" value="BLL1977 PROTEIN"/>
    <property type="match status" value="1"/>
</dbReference>
<dbReference type="SMART" id="SM00729">
    <property type="entry name" value="Elp3"/>
    <property type="match status" value="1"/>
</dbReference>
<dbReference type="STRING" id="766136.BHF68_09515"/>
<gene>
    <name evidence="9" type="ORF">BHF68_09515</name>
</gene>
<keyword evidence="4" id="KW-0949">S-adenosyl-L-methionine</keyword>
<proteinExistence type="predicted"/>
<evidence type="ECO:0000313" key="10">
    <source>
        <dbReference type="Proteomes" id="UP000094296"/>
    </source>
</evidence>
<dbReference type="EMBL" id="MIJE01000033">
    <property type="protein sequence ID" value="OEF95980.1"/>
    <property type="molecule type" value="Genomic_DNA"/>
</dbReference>
<dbReference type="PROSITE" id="PS51918">
    <property type="entry name" value="RADICAL_SAM"/>
    <property type="match status" value="1"/>
</dbReference>
<comment type="cofactor">
    <cofactor evidence="1">
        <name>[4Fe-4S] cluster</name>
        <dbReference type="ChEBI" id="CHEBI:49883"/>
    </cofactor>
</comment>
<dbReference type="GO" id="GO:0003824">
    <property type="term" value="F:catalytic activity"/>
    <property type="evidence" value="ECO:0007669"/>
    <property type="project" value="InterPro"/>
</dbReference>
<sequence>MPTLLLITPENEEINRHRVHQFNNFTQLTMPYLAGFVPSSFEIILIDEYSQQIPFEKFDVVAVTVNTPNAPHVYRIAKKFQDLGSWVVLGGPHITLLPEEASKHANTIFVGEAEETWPSFLTDFLEGKPEEVYECKNTPDLKDLPLPRRDLIVGHKFTSGAVFATRGCPHNCSYCCLKKIYCHHFRKRPVEEVIEDIKNIPNKHFVFWDDNFFADAEYTKKLLKMLKPLKKKWAAQVTAQSCKDEELLCMAKKAGCLYLFLGLESFSKEGLKDANKSFNIIEQYPKIVELIHSNGISVQAGVVFGFDSDTMAVFDDALEFCESIGVDGVTASILTPFPGTSLYDALEKDCRLLDVDWSYYNGKTRVSFEPKQLTSSELLEGYNSFRGKFYSWRSIVRRLSKSRVNIIYNLIMNLGYMKAYKRFQSKTRVE</sequence>
<dbReference type="GO" id="GO:0046872">
    <property type="term" value="F:metal ion binding"/>
    <property type="evidence" value="ECO:0007669"/>
    <property type="project" value="UniProtKB-KW"/>
</dbReference>
<evidence type="ECO:0000256" key="1">
    <source>
        <dbReference type="ARBA" id="ARBA00001966"/>
    </source>
</evidence>
<evidence type="ECO:0000256" key="3">
    <source>
        <dbReference type="ARBA" id="ARBA00022679"/>
    </source>
</evidence>
<keyword evidence="6" id="KW-0408">Iron</keyword>
<dbReference type="Gene3D" id="3.80.30.20">
    <property type="entry name" value="tm_1862 like domain"/>
    <property type="match status" value="1"/>
</dbReference>
<dbReference type="SFLD" id="SFLDS00029">
    <property type="entry name" value="Radical_SAM"/>
    <property type="match status" value="1"/>
</dbReference>
<dbReference type="PANTHER" id="PTHR43409">
    <property type="entry name" value="ANAEROBIC MAGNESIUM-PROTOPORPHYRIN IX MONOMETHYL ESTER CYCLASE-RELATED"/>
    <property type="match status" value="1"/>
</dbReference>
<dbReference type="GO" id="GO:0031419">
    <property type="term" value="F:cobalamin binding"/>
    <property type="evidence" value="ECO:0007669"/>
    <property type="project" value="InterPro"/>
</dbReference>
<keyword evidence="10" id="KW-1185">Reference proteome</keyword>
<dbReference type="InterPro" id="IPR034466">
    <property type="entry name" value="Methyltransferase_Class_B"/>
</dbReference>
<reference evidence="9 10" key="1">
    <citation type="submission" date="2016-09" db="EMBL/GenBank/DDBJ databases">
        <title>Draft genome sequence for the type strain of Desulfuribacillus alkaliarsenatis AHT28, an obligately anaerobic, sulfidogenic bacterium isolated from Russian soda lake sediments.</title>
        <authorList>
            <person name="Abin C.A."/>
            <person name="Hollibaugh J.T."/>
        </authorList>
    </citation>
    <scope>NUCLEOTIDE SEQUENCE [LARGE SCALE GENOMIC DNA]</scope>
    <source>
        <strain evidence="9 10">AHT28</strain>
    </source>
</reference>
<name>A0A1E5FZM4_9FIRM</name>
<dbReference type="Proteomes" id="UP000094296">
    <property type="component" value="Unassembled WGS sequence"/>
</dbReference>
<dbReference type="InterPro" id="IPR058240">
    <property type="entry name" value="rSAM_sf"/>
</dbReference>
<dbReference type="Pfam" id="PF04055">
    <property type="entry name" value="Radical_SAM"/>
    <property type="match status" value="1"/>
</dbReference>
<dbReference type="InterPro" id="IPR023404">
    <property type="entry name" value="rSAM_horseshoe"/>
</dbReference>
<dbReference type="GO" id="GO:0005829">
    <property type="term" value="C:cytosol"/>
    <property type="evidence" value="ECO:0007669"/>
    <property type="project" value="TreeGrafter"/>
</dbReference>
<dbReference type="Gene3D" id="3.40.50.280">
    <property type="entry name" value="Cobalamin-binding domain"/>
    <property type="match status" value="1"/>
</dbReference>
<dbReference type="GO" id="GO:0051539">
    <property type="term" value="F:4 iron, 4 sulfur cluster binding"/>
    <property type="evidence" value="ECO:0007669"/>
    <property type="project" value="UniProtKB-KW"/>
</dbReference>
<evidence type="ECO:0000256" key="6">
    <source>
        <dbReference type="ARBA" id="ARBA00023004"/>
    </source>
</evidence>
<dbReference type="InterPro" id="IPR051198">
    <property type="entry name" value="BchE-like"/>
</dbReference>
<dbReference type="SUPFAM" id="SSF102114">
    <property type="entry name" value="Radical SAM enzymes"/>
    <property type="match status" value="1"/>
</dbReference>
<keyword evidence="7" id="KW-0411">Iron-sulfur</keyword>
<dbReference type="SFLD" id="SFLDG01082">
    <property type="entry name" value="B12-binding_domain_containing"/>
    <property type="match status" value="1"/>
</dbReference>
<dbReference type="SFLD" id="SFLDG01123">
    <property type="entry name" value="methyltransferase_(Class_B)"/>
    <property type="match status" value="1"/>
</dbReference>
<evidence type="ECO:0000259" key="8">
    <source>
        <dbReference type="PROSITE" id="PS51918"/>
    </source>
</evidence>
<protein>
    <submittedName>
        <fullName evidence="9">B12-binding domain-containing radical SAM protein</fullName>
    </submittedName>
</protein>
<comment type="caution">
    <text evidence="9">The sequence shown here is derived from an EMBL/GenBank/DDBJ whole genome shotgun (WGS) entry which is preliminary data.</text>
</comment>
<evidence type="ECO:0000256" key="2">
    <source>
        <dbReference type="ARBA" id="ARBA00022603"/>
    </source>
</evidence>
<evidence type="ECO:0000256" key="4">
    <source>
        <dbReference type="ARBA" id="ARBA00022691"/>
    </source>
</evidence>
<dbReference type="InterPro" id="IPR007197">
    <property type="entry name" value="rSAM"/>
</dbReference>
<dbReference type="InterPro" id="IPR006638">
    <property type="entry name" value="Elp3/MiaA/NifB-like_rSAM"/>
</dbReference>
<evidence type="ECO:0000256" key="5">
    <source>
        <dbReference type="ARBA" id="ARBA00022723"/>
    </source>
</evidence>